<comment type="function">
    <text evidence="7 10 11">Participates actively in the response to hyperosmotic and heat shock by preventing the aggregation of stress-denatured proteins, in association with DnaK and GrpE. It is the nucleotide exchange factor for DnaK and may function as a thermosensor. Unfolded proteins bind initially to DnaJ; upon interaction with the DnaJ-bound protein, DnaK hydrolyzes its bound ATP, resulting in the formation of a stable complex. GrpE releases ADP from DnaK; ATP binding to DnaK triggers the release of the substrate protein, thus completing the reaction cycle. Several rounds of ATP-dependent interactions between DnaJ, DnaK and GrpE are required for fully efficient folding.</text>
</comment>
<dbReference type="Proteomes" id="UP000095003">
    <property type="component" value="Unassembled WGS sequence"/>
</dbReference>
<feature type="compositionally biased region" description="Basic and acidic residues" evidence="13">
    <location>
        <begin position="1"/>
        <end position="10"/>
    </location>
</feature>
<evidence type="ECO:0000256" key="12">
    <source>
        <dbReference type="RuleBase" id="RU004478"/>
    </source>
</evidence>
<evidence type="ECO:0000256" key="7">
    <source>
        <dbReference type="ARBA" id="ARBA00053401"/>
    </source>
</evidence>
<dbReference type="EMBL" id="MCGH01000002">
    <property type="protein sequence ID" value="ODM05455.1"/>
    <property type="molecule type" value="Genomic_DNA"/>
</dbReference>
<dbReference type="EMBL" id="MEHA01000006">
    <property type="protein sequence ID" value="ODR52635.1"/>
    <property type="molecule type" value="Genomic_DNA"/>
</dbReference>
<reference evidence="16 19" key="3">
    <citation type="submission" date="2016-08" db="EMBL/GenBank/DDBJ databases">
        <authorList>
            <person name="Seilhamer J.J."/>
        </authorList>
    </citation>
    <scope>NUCLEOTIDE SEQUENCE [LARGE SCALE GENOMIC DNA]</scope>
    <source>
        <strain evidence="16 19">NML150140-1</strain>
    </source>
</reference>
<dbReference type="InterPro" id="IPR009012">
    <property type="entry name" value="GrpE_head"/>
</dbReference>
<gene>
    <name evidence="10 14" type="primary">grpE</name>
    <name evidence="15" type="ORF">BEH84_01250</name>
    <name evidence="16" type="ORF">BEI59_10955</name>
    <name evidence="14" type="ORF">BEI61_01343</name>
    <name evidence="17" type="ORF">BEI63_06630</name>
</gene>
<evidence type="ECO:0000256" key="8">
    <source>
        <dbReference type="ARBA" id="ARBA00072274"/>
    </source>
</evidence>
<dbReference type="InterPro" id="IPR013805">
    <property type="entry name" value="GrpE_CC"/>
</dbReference>
<dbReference type="CDD" id="cd00446">
    <property type="entry name" value="GrpE"/>
    <property type="match status" value="1"/>
</dbReference>
<dbReference type="PROSITE" id="PS01071">
    <property type="entry name" value="GRPE"/>
    <property type="match status" value="1"/>
</dbReference>
<evidence type="ECO:0000256" key="2">
    <source>
        <dbReference type="ARBA" id="ARBA00009054"/>
    </source>
</evidence>
<dbReference type="GO" id="GO:0042803">
    <property type="term" value="F:protein homodimerization activity"/>
    <property type="evidence" value="ECO:0007669"/>
    <property type="project" value="InterPro"/>
</dbReference>
<dbReference type="GO" id="GO:0006457">
    <property type="term" value="P:protein folding"/>
    <property type="evidence" value="ECO:0007669"/>
    <property type="project" value="InterPro"/>
</dbReference>
<dbReference type="GO" id="GO:0051087">
    <property type="term" value="F:protein-folding chaperone binding"/>
    <property type="evidence" value="ECO:0007669"/>
    <property type="project" value="InterPro"/>
</dbReference>
<dbReference type="GO" id="GO:0005737">
    <property type="term" value="C:cytoplasm"/>
    <property type="evidence" value="ECO:0007669"/>
    <property type="project" value="UniProtKB-SubCell"/>
</dbReference>
<comment type="subcellular location">
    <subcellularLocation>
        <location evidence="1 10">Cytoplasm</location>
    </subcellularLocation>
</comment>
<comment type="similarity">
    <text evidence="2 10 12">Belongs to the GrpE family.</text>
</comment>
<evidence type="ECO:0000256" key="6">
    <source>
        <dbReference type="ARBA" id="ARBA00023186"/>
    </source>
</evidence>
<comment type="subunit">
    <text evidence="3 10">Homodimer.</text>
</comment>
<evidence type="ECO:0000313" key="21">
    <source>
        <dbReference type="Proteomes" id="UP000095003"/>
    </source>
</evidence>
<evidence type="ECO:0000313" key="14">
    <source>
        <dbReference type="EMBL" id="ODM05455.1"/>
    </source>
</evidence>
<evidence type="ECO:0000313" key="19">
    <source>
        <dbReference type="Proteomes" id="UP000094271"/>
    </source>
</evidence>
<evidence type="ECO:0000313" key="15">
    <source>
        <dbReference type="EMBL" id="ODM13534.1"/>
    </source>
</evidence>
<evidence type="ECO:0000313" key="16">
    <source>
        <dbReference type="EMBL" id="ODR52635.1"/>
    </source>
</evidence>
<evidence type="ECO:0000256" key="13">
    <source>
        <dbReference type="SAM" id="MobiDB-lite"/>
    </source>
</evidence>
<dbReference type="Proteomes" id="UP000094067">
    <property type="component" value="Unassembled WGS sequence"/>
</dbReference>
<dbReference type="GO" id="GO:0000774">
    <property type="term" value="F:adenyl-nucleotide exchange factor activity"/>
    <property type="evidence" value="ECO:0007669"/>
    <property type="project" value="InterPro"/>
</dbReference>
<dbReference type="EMBL" id="MCGI01000001">
    <property type="protein sequence ID" value="ODM13534.1"/>
    <property type="molecule type" value="Genomic_DNA"/>
</dbReference>
<proteinExistence type="inferred from homology"/>
<dbReference type="PANTHER" id="PTHR21237:SF23">
    <property type="entry name" value="GRPE PROTEIN HOMOLOG, MITOCHONDRIAL"/>
    <property type="match status" value="1"/>
</dbReference>
<dbReference type="SUPFAM" id="SSF51064">
    <property type="entry name" value="Head domain of nucleotide exchange factor GrpE"/>
    <property type="match status" value="1"/>
</dbReference>
<dbReference type="FunFam" id="2.30.22.10:FF:000001">
    <property type="entry name" value="Protein GrpE"/>
    <property type="match status" value="1"/>
</dbReference>
<dbReference type="EMBL" id="MEHD01000015">
    <property type="protein sequence ID" value="ODR59195.1"/>
    <property type="molecule type" value="Genomic_DNA"/>
</dbReference>
<reference evidence="18 21" key="1">
    <citation type="submission" date="2016-07" db="EMBL/GenBank/DDBJ databases">
        <title>Characterization of isolates of Eisenbergiella tayi derived from blood cultures, using whole genome sequencing.</title>
        <authorList>
            <person name="Burdz T."/>
            <person name="Wiebe D."/>
            <person name="Huynh C."/>
            <person name="Bernard K."/>
        </authorList>
    </citation>
    <scope>NUCLEOTIDE SEQUENCE [LARGE SCALE GENOMIC DNA]</scope>
    <source>
        <strain evidence="14 18">NML 110608</strain>
        <strain evidence="15 21">NML 120489</strain>
    </source>
</reference>
<evidence type="ECO:0000313" key="18">
    <source>
        <dbReference type="Proteomes" id="UP000094067"/>
    </source>
</evidence>
<keyword evidence="6 10" id="KW-0143">Chaperone</keyword>
<dbReference type="PATRIC" id="fig|1432052.3.peg.1367"/>
<evidence type="ECO:0000256" key="1">
    <source>
        <dbReference type="ARBA" id="ARBA00004496"/>
    </source>
</evidence>
<accession>A0A1E3A9K5</accession>
<dbReference type="GO" id="GO:0051082">
    <property type="term" value="F:unfolded protein binding"/>
    <property type="evidence" value="ECO:0007669"/>
    <property type="project" value="TreeGrafter"/>
</dbReference>
<evidence type="ECO:0000256" key="3">
    <source>
        <dbReference type="ARBA" id="ARBA00011738"/>
    </source>
</evidence>
<comment type="caution">
    <text evidence="14">The sequence shown here is derived from an EMBL/GenBank/DDBJ whole genome shotgun (WGS) entry which is preliminary data.</text>
</comment>
<dbReference type="PRINTS" id="PR00773">
    <property type="entry name" value="GRPEPROTEIN"/>
</dbReference>
<dbReference type="Proteomes" id="UP000094271">
    <property type="component" value="Unassembled WGS sequence"/>
</dbReference>
<feature type="region of interest" description="Disordered" evidence="13">
    <location>
        <begin position="1"/>
        <end position="91"/>
    </location>
</feature>
<organism evidence="14 18">
    <name type="scientific">Eisenbergiella tayi</name>
    <dbReference type="NCBI Taxonomy" id="1432052"/>
    <lineage>
        <taxon>Bacteria</taxon>
        <taxon>Bacillati</taxon>
        <taxon>Bacillota</taxon>
        <taxon>Clostridia</taxon>
        <taxon>Lachnospirales</taxon>
        <taxon>Lachnospiraceae</taxon>
        <taxon>Eisenbergiella</taxon>
    </lineage>
</organism>
<keyword evidence="4 10" id="KW-0963">Cytoplasm</keyword>
<evidence type="ECO:0000256" key="4">
    <source>
        <dbReference type="ARBA" id="ARBA00022490"/>
    </source>
</evidence>
<dbReference type="SUPFAM" id="SSF58014">
    <property type="entry name" value="Coiled-coil domain of nucleotide exchange factor GrpE"/>
    <property type="match status" value="1"/>
</dbReference>
<feature type="compositionally biased region" description="Basic and acidic residues" evidence="13">
    <location>
        <begin position="20"/>
        <end position="42"/>
    </location>
</feature>
<dbReference type="Pfam" id="PF01025">
    <property type="entry name" value="GrpE"/>
    <property type="match status" value="1"/>
</dbReference>
<reference evidence="17 20" key="2">
    <citation type="submission" date="2016-08" db="EMBL/GenBank/DDBJ databases">
        <title>Characterization of Isolates of Eisenbergiella tayi Derived from Blood Cultures, Using Whole Genome Sequencing.</title>
        <authorList>
            <person name="Bernier A.-M."/>
            <person name="Burdz T."/>
            <person name="Wiebe D."/>
            <person name="Bernard K."/>
        </authorList>
    </citation>
    <scope>NUCLEOTIDE SEQUENCE [LARGE SCALE GENOMIC DNA]</scope>
    <source>
        <strain evidence="17 20">NML120146</strain>
    </source>
</reference>
<dbReference type="InterPro" id="IPR000740">
    <property type="entry name" value="GrpE"/>
</dbReference>
<evidence type="ECO:0000256" key="11">
    <source>
        <dbReference type="RuleBase" id="RU000639"/>
    </source>
</evidence>
<dbReference type="GeneID" id="93299746"/>
<sequence length="240" mass="27006">MENKDNRNMEEEMDTASEAKAGEDAACEDSREAEMNPDKETEAADSGGDSGEGCKACGFEEDNSENSAECDASQDDDSAGEKEGFFKKKKKDKKEEAFKAKIDELEDRVKRQMAEFENFRKRTDKEKSAMFETGAKSVIEKILPVVDNFERGLATVPEEEKGSAFVEGMNKVYKQLMTELDNMGVAPIEAVGQEFDPNFHNAVMHVEDEEYDENIVVEEFQKGYTYHDTVVRHSMVKVAN</sequence>
<dbReference type="HAMAP" id="MF_01151">
    <property type="entry name" value="GrpE"/>
    <property type="match status" value="1"/>
</dbReference>
<dbReference type="OrthoDB" id="9812586at2"/>
<dbReference type="PANTHER" id="PTHR21237">
    <property type="entry name" value="GRPE PROTEIN"/>
    <property type="match status" value="1"/>
</dbReference>
<name>A0A1E3A9K5_9FIRM</name>
<dbReference type="Proteomes" id="UP000094869">
    <property type="component" value="Unassembled WGS sequence"/>
</dbReference>
<dbReference type="RefSeq" id="WP_044964192.1">
    <property type="nucleotide sequence ID" value="NZ_BAABXS010000005.1"/>
</dbReference>
<evidence type="ECO:0000313" key="17">
    <source>
        <dbReference type="EMBL" id="ODR59195.1"/>
    </source>
</evidence>
<evidence type="ECO:0000313" key="20">
    <source>
        <dbReference type="Proteomes" id="UP000094869"/>
    </source>
</evidence>
<dbReference type="Gene3D" id="2.30.22.10">
    <property type="entry name" value="Head domain of nucleotide exchange factor GrpE"/>
    <property type="match status" value="1"/>
</dbReference>
<dbReference type="Gene3D" id="3.90.20.20">
    <property type="match status" value="1"/>
</dbReference>
<keyword evidence="5 10" id="KW-0346">Stress response</keyword>
<dbReference type="NCBIfam" id="NF010738">
    <property type="entry name" value="PRK14140.1"/>
    <property type="match status" value="1"/>
</dbReference>
<evidence type="ECO:0000256" key="5">
    <source>
        <dbReference type="ARBA" id="ARBA00023016"/>
    </source>
</evidence>
<dbReference type="AlphaFoldDB" id="A0A1E3A9K5"/>
<evidence type="ECO:0000256" key="9">
    <source>
        <dbReference type="ARBA" id="ARBA00076414"/>
    </source>
</evidence>
<keyword evidence="20" id="KW-1185">Reference proteome</keyword>
<evidence type="ECO:0000256" key="10">
    <source>
        <dbReference type="HAMAP-Rule" id="MF_01151"/>
    </source>
</evidence>
<protein>
    <recommendedName>
        <fullName evidence="8 10">Protein GrpE</fullName>
    </recommendedName>
    <alternativeName>
        <fullName evidence="9 10">HSP-70 cofactor</fullName>
    </alternativeName>
</protein>